<feature type="non-terminal residue" evidence="2">
    <location>
        <position position="806"/>
    </location>
</feature>
<organism evidence="2 3">
    <name type="scientific">Lentzea aerocolonigenes</name>
    <name type="common">Lechevalieria aerocolonigenes</name>
    <name type="synonym">Saccharothrix aerocolonigenes</name>
    <dbReference type="NCBI Taxonomy" id="68170"/>
    <lineage>
        <taxon>Bacteria</taxon>
        <taxon>Bacillati</taxon>
        <taxon>Actinomycetota</taxon>
        <taxon>Actinomycetes</taxon>
        <taxon>Pseudonocardiales</taxon>
        <taxon>Pseudonocardiaceae</taxon>
        <taxon>Lentzea</taxon>
    </lineage>
</organism>
<evidence type="ECO:0000313" key="3">
    <source>
        <dbReference type="Proteomes" id="UP000033393"/>
    </source>
</evidence>
<feature type="region of interest" description="Disordered" evidence="1">
    <location>
        <begin position="786"/>
        <end position="806"/>
    </location>
</feature>
<comment type="caution">
    <text evidence="2">The sequence shown here is derived from an EMBL/GenBank/DDBJ whole genome shotgun (WGS) entry which is preliminary data.</text>
</comment>
<evidence type="ECO:0000313" key="2">
    <source>
        <dbReference type="EMBL" id="KJK46239.1"/>
    </source>
</evidence>
<dbReference type="Proteomes" id="UP000033393">
    <property type="component" value="Unassembled WGS sequence"/>
</dbReference>
<dbReference type="EMBL" id="JYJG01000178">
    <property type="protein sequence ID" value="KJK46239.1"/>
    <property type="molecule type" value="Genomic_DNA"/>
</dbReference>
<evidence type="ECO:0000256" key="1">
    <source>
        <dbReference type="SAM" id="MobiDB-lite"/>
    </source>
</evidence>
<gene>
    <name evidence="2" type="ORF">UK23_24030</name>
</gene>
<feature type="region of interest" description="Disordered" evidence="1">
    <location>
        <begin position="310"/>
        <end position="337"/>
    </location>
</feature>
<proteinExistence type="predicted"/>
<reference evidence="2 3" key="1">
    <citation type="submission" date="2015-02" db="EMBL/GenBank/DDBJ databases">
        <authorList>
            <person name="Ju K.-S."/>
            <person name="Doroghazi J.R."/>
            <person name="Metcalf W."/>
        </authorList>
    </citation>
    <scope>NUCLEOTIDE SEQUENCE [LARGE SCALE GENOMIC DNA]</scope>
    <source>
        <strain evidence="2 3">NRRL B-16140</strain>
    </source>
</reference>
<dbReference type="PATRIC" id="fig|68170.10.peg.6057"/>
<sequence length="806" mass="87015">MVLLAGRSGAGRAAADFQQAMTAQGWPHLVVAPTTDVHLRTAWFKRAGQIVVDQDGSWRTFPTAEAVENRTLMARTLRGQRTYFDTDDVRVTSINGPDGRPQAVSFVVGGELLQDLNTFAQPHRGRTTLLPEGEAGRRIEQEINQGADFSQPAPWPEPSAYITAHGNRNIARIELTDGHSLLVGGAVLAELLHDLRPFRDLMAAREHEAVTLLSCWAGADRRAGGTAFDFQRALERFGYRQPVAGPTGPVRFGLDEPGTSWESFVSRGGHWESFPSPWAWTPGRPADEAGLVPSASGRDRDLTLSSARALGDDADLTEAGPSRAASPEEQALPRGVDADGRVREFSYGDVQFKEMTRWGTPIGLTFLTGADQAASLSWASAPRGEHLRTFVQPEGSSAFPSSDGARPVAARWREDSLYVAVKGSADGFELRLADGSPVRVDGSNFGLLLGGLDKFQEMTYANEGGSLVLLAGRTGLGDAAADFQWALSYEGLHHLVVAPTTDVHLRTGSWTRSGGQLVVDGGGAWRTFPETPVVDGMSLPATLNGRPTRFDTSQVRANVLLDHDGAPVAMTFLVGADLQEYVDQLSYPHRGSTVTVRAGESVRSHVQQEMRTGKDSSQPAPWPERSAYVVLHGDKNVVEIPLTDGRVVDATGDVLAMVLQDLRPFHQLMTGRAPEALTLLSCETGAVREPGGVARDFQRALTQLGYHQPVVAPTVATGTHLNRAGTWESYLKGRGRWEQFSSGPSQALGRLADDTRWVSFDPAAVRSAPLVRDGRTIGVSFWESPEPGHDVASGERMSPRTFTVSA</sequence>
<dbReference type="AlphaFoldDB" id="A0A0F0GRW6"/>
<protein>
    <submittedName>
        <fullName evidence="2">Uncharacterized protein</fullName>
    </submittedName>
</protein>
<keyword evidence="3" id="KW-1185">Reference proteome</keyword>
<name>A0A0F0GRW6_LENAE</name>
<accession>A0A0F0GRW6</accession>